<accession>D4RXS7</accession>
<keyword evidence="2" id="KW-1185">Reference proteome</keyword>
<comment type="caution">
    <text evidence="1">The sequence shown here is derived from an EMBL/GenBank/DDBJ whole genome shotgun (WGS) entry which is preliminary data.</text>
</comment>
<proteinExistence type="predicted"/>
<dbReference type="AlphaFoldDB" id="D4RXS7"/>
<dbReference type="HOGENOM" id="CLU_1999679_0_0_9"/>
<dbReference type="EMBL" id="ABWN01000020">
    <property type="protein sequence ID" value="EFF69159.1"/>
    <property type="molecule type" value="Genomic_DNA"/>
</dbReference>
<evidence type="ECO:0000313" key="1">
    <source>
        <dbReference type="EMBL" id="EFF69159.1"/>
    </source>
</evidence>
<gene>
    <name evidence="1" type="ORF">BUTYVIB_00629</name>
</gene>
<name>D4RXS7_9FIRM</name>
<protein>
    <submittedName>
        <fullName evidence="1">Uncharacterized protein</fullName>
    </submittedName>
</protein>
<dbReference type="Proteomes" id="UP000006238">
    <property type="component" value="Unassembled WGS sequence"/>
</dbReference>
<reference evidence="1 2" key="1">
    <citation type="submission" date="2010-02" db="EMBL/GenBank/DDBJ databases">
        <authorList>
            <person name="Weinstock G."/>
            <person name="Sodergren E."/>
            <person name="Clifton S."/>
            <person name="Fulton L."/>
            <person name="Fulton B."/>
            <person name="Courtney L."/>
            <person name="Fronick C."/>
            <person name="Harrison M."/>
            <person name="Strong C."/>
            <person name="Farmer C."/>
            <person name="Delahaunty K."/>
            <person name="Markovic C."/>
            <person name="Hall O."/>
            <person name="Minx P."/>
            <person name="Tomlinson C."/>
            <person name="Mitreva M."/>
            <person name="Nelson J."/>
            <person name="Hou S."/>
            <person name="Wollam A."/>
            <person name="Pepin K.H."/>
            <person name="Johnson M."/>
            <person name="Bhonagiri V."/>
            <person name="Zhang X."/>
            <person name="Suruliraj S."/>
            <person name="Warren W."/>
            <person name="Chinwalla A."/>
            <person name="Mardis E.R."/>
            <person name="Wilson R.K."/>
        </authorList>
    </citation>
    <scope>NUCLEOTIDE SEQUENCE [LARGE SCALE GENOMIC DNA]</scope>
    <source>
        <strain evidence="1 2">DSM 2876</strain>
    </source>
</reference>
<organism evidence="1 2">
    <name type="scientific">Eshraghiella crossota DSM 2876</name>
    <dbReference type="NCBI Taxonomy" id="511680"/>
    <lineage>
        <taxon>Bacteria</taxon>
        <taxon>Bacillati</taxon>
        <taxon>Bacillota</taxon>
        <taxon>Clostridia</taxon>
        <taxon>Lachnospirales</taxon>
        <taxon>Lachnospiraceae</taxon>
        <taxon>Eshraghiella</taxon>
    </lineage>
</organism>
<sequence>MHKLLDKAQIPVSYQIESFKRMIDNSKFDMELKIDIMEYRTRVFCYERGTLVFEKYVDDRTLLEYLILNEVVCSYFCVLAGKQHVKTDGYIDMDWERKSEKDAFAAIGDPYKTMYEEGISIFKI</sequence>
<evidence type="ECO:0000313" key="2">
    <source>
        <dbReference type="Proteomes" id="UP000006238"/>
    </source>
</evidence>